<dbReference type="Proteomes" id="UP000298310">
    <property type="component" value="Segment"/>
</dbReference>
<reference evidence="1 2" key="1">
    <citation type="journal article" date="2010" name="J. Bacteriol.">
        <title>Characterization of the replication, transfer, and plasmid/lytic phage cycle of the Streptomyces plasmid-phage pZL12.</title>
        <authorList>
            <person name="Zhong L."/>
            <person name="Cheng Q."/>
            <person name="Tian X."/>
            <person name="Zhao L."/>
            <person name="Qin Z."/>
        </authorList>
    </citation>
    <scope>NUCLEOTIDE SEQUENCE [LARGE SCALE GENOMIC DNA]</scope>
</reference>
<dbReference type="EMBL" id="GQ919031">
    <property type="protein sequence ID" value="ACX71165.1"/>
    <property type="molecule type" value="Genomic_DNA"/>
</dbReference>
<keyword evidence="2" id="KW-1185">Reference proteome</keyword>
<name>D0UWJ3_9CAUD</name>
<evidence type="ECO:0000313" key="1">
    <source>
        <dbReference type="EMBL" id="ACX71165.1"/>
    </source>
</evidence>
<sequence>MTTQTQTAWPENAVARYLTVAGSSLSRDDIAVDITCTQTARKKGRNGEEVGDITLTAHCSGCSDRDEATYDGLYLGLVEPVLKSFYGDHSREWAQSHAETCRAIPKPA</sequence>
<accession>D0UWJ3</accession>
<protein>
    <submittedName>
        <fullName evidence="1">Uncharacterized protein</fullName>
    </submittedName>
</protein>
<gene>
    <name evidence="1" type="ORF">pZL12.88</name>
</gene>
<evidence type="ECO:0000313" key="2">
    <source>
        <dbReference type="Proteomes" id="UP000298310"/>
    </source>
</evidence>
<dbReference type="KEGG" id="vg:80142704"/>
<proteinExistence type="predicted"/>
<organism evidence="1 2">
    <name type="scientific">Streptomyces phage ZL12</name>
    <dbReference type="NCBI Taxonomy" id="2570911"/>
    <lineage>
        <taxon>Viruses</taxon>
        <taxon>Duplodnaviria</taxon>
        <taxon>Heunggongvirae</taxon>
        <taxon>Uroviricota</taxon>
        <taxon>Caudoviricetes</taxon>
        <taxon>Fuzanglongvirus</taxon>
        <taxon>Fuzanglongvirus ZL12</taxon>
    </lineage>
</organism>